<dbReference type="PANTHER" id="PTHR12475:SF4">
    <property type="entry name" value="PROTEIN THEM6"/>
    <property type="match status" value="1"/>
</dbReference>
<protein>
    <submittedName>
        <fullName evidence="1">Uncharacterized protein</fullName>
    </submittedName>
</protein>
<accession>A0ABR3FT68</accession>
<dbReference type="Proteomes" id="UP001465976">
    <property type="component" value="Unassembled WGS sequence"/>
</dbReference>
<organism evidence="1 2">
    <name type="scientific">Marasmius crinis-equi</name>
    <dbReference type="NCBI Taxonomy" id="585013"/>
    <lineage>
        <taxon>Eukaryota</taxon>
        <taxon>Fungi</taxon>
        <taxon>Dikarya</taxon>
        <taxon>Basidiomycota</taxon>
        <taxon>Agaricomycotina</taxon>
        <taxon>Agaricomycetes</taxon>
        <taxon>Agaricomycetidae</taxon>
        <taxon>Agaricales</taxon>
        <taxon>Marasmiineae</taxon>
        <taxon>Marasmiaceae</taxon>
        <taxon>Marasmius</taxon>
    </lineage>
</organism>
<sequence length="222" mass="25293">MELCPQFVRTDGWMSLAGTHFHFIREIPMMARYEIRVSFVTWDQKWVFAFCRFVTKRKPRRPLTLVSLARRSDKTSDIDTKKLNGIDLDHTESDGATVHAIAVSQLCFKMGRITVPPALVFASNGLSKPPPSTFPPSPAGFSHANPPPHWRIVKSMISRLEGGDIKNLRALYTGGWKDVPASQRWWEQALGGDLELQRQENMEKLSLLKRGRETLRPRPGRN</sequence>
<gene>
    <name evidence="1" type="ORF">V5O48_003296</name>
</gene>
<dbReference type="EMBL" id="JBAHYK010000088">
    <property type="protein sequence ID" value="KAL0578676.1"/>
    <property type="molecule type" value="Genomic_DNA"/>
</dbReference>
<keyword evidence="2" id="KW-1185">Reference proteome</keyword>
<reference evidence="1 2" key="1">
    <citation type="submission" date="2024-02" db="EMBL/GenBank/DDBJ databases">
        <title>A draft genome for the cacao thread blight pathogen Marasmius crinis-equi.</title>
        <authorList>
            <person name="Cohen S.P."/>
            <person name="Baruah I.K."/>
            <person name="Amoako-Attah I."/>
            <person name="Bukari Y."/>
            <person name="Meinhardt L.W."/>
            <person name="Bailey B.A."/>
        </authorList>
    </citation>
    <scope>NUCLEOTIDE SEQUENCE [LARGE SCALE GENOMIC DNA]</scope>
    <source>
        <strain evidence="1 2">GH-76</strain>
    </source>
</reference>
<evidence type="ECO:0000313" key="1">
    <source>
        <dbReference type="EMBL" id="KAL0578676.1"/>
    </source>
</evidence>
<dbReference type="InterPro" id="IPR051490">
    <property type="entry name" value="THEM6_lcsJ_thioesterase"/>
</dbReference>
<comment type="caution">
    <text evidence="1">The sequence shown here is derived from an EMBL/GenBank/DDBJ whole genome shotgun (WGS) entry which is preliminary data.</text>
</comment>
<name>A0ABR3FT68_9AGAR</name>
<proteinExistence type="predicted"/>
<dbReference type="PANTHER" id="PTHR12475">
    <property type="match status" value="1"/>
</dbReference>
<evidence type="ECO:0000313" key="2">
    <source>
        <dbReference type="Proteomes" id="UP001465976"/>
    </source>
</evidence>